<dbReference type="SUPFAM" id="SSF46894">
    <property type="entry name" value="C-terminal effector domain of the bipartite response regulators"/>
    <property type="match status" value="1"/>
</dbReference>
<proteinExistence type="predicted"/>
<keyword evidence="1 3" id="KW-0597">Phosphoprotein</keyword>
<evidence type="ECO:0000313" key="7">
    <source>
        <dbReference type="Proteomes" id="UP000245535"/>
    </source>
</evidence>
<evidence type="ECO:0000259" key="5">
    <source>
        <dbReference type="PROSITE" id="PS50110"/>
    </source>
</evidence>
<dbReference type="AlphaFoldDB" id="A0A315ZEN5"/>
<dbReference type="SUPFAM" id="SSF52172">
    <property type="entry name" value="CheY-like"/>
    <property type="match status" value="1"/>
</dbReference>
<feature type="coiled-coil region" evidence="4">
    <location>
        <begin position="119"/>
        <end position="146"/>
    </location>
</feature>
<reference evidence="6 7" key="1">
    <citation type="submission" date="2018-03" db="EMBL/GenBank/DDBJ databases">
        <title>Genomic Encyclopedia of Archaeal and Bacterial Type Strains, Phase II (KMG-II): from individual species to whole genera.</title>
        <authorList>
            <person name="Goeker M."/>
        </authorList>
    </citation>
    <scope>NUCLEOTIDE SEQUENCE [LARGE SCALE GENOMIC DNA]</scope>
    <source>
        <strain evidence="6 7">DSM 28229</strain>
    </source>
</reference>
<feature type="modified residue" description="4-aspartylphosphate" evidence="3">
    <location>
        <position position="56"/>
    </location>
</feature>
<evidence type="ECO:0000313" key="6">
    <source>
        <dbReference type="EMBL" id="PWJ43792.1"/>
    </source>
</evidence>
<feature type="domain" description="Response regulatory" evidence="5">
    <location>
        <begin position="5"/>
        <end position="124"/>
    </location>
</feature>
<dbReference type="EMBL" id="QGDO01000001">
    <property type="protein sequence ID" value="PWJ43792.1"/>
    <property type="molecule type" value="Genomic_DNA"/>
</dbReference>
<evidence type="ECO:0000256" key="2">
    <source>
        <dbReference type="ARBA" id="ARBA00023125"/>
    </source>
</evidence>
<evidence type="ECO:0000256" key="4">
    <source>
        <dbReference type="SAM" id="Coils"/>
    </source>
</evidence>
<sequence length="276" mass="32010">MTSFTILIVDDITSNIQTLVKFLEEADQGYEIMSAISGQMALEIIKKKTPDLIITDWEMPQMDGLELIKVLKECPIGMNIPCIMVTGMRTTAEDLQVAFNHGAVDFIRKPVNKLELWARVNSILQLKKAQKELEEQKNRQLSMKTLQVFQKNQFLGEIDERLNNYILNLDPKLRPEGKSILKEIQRQINTDSEWENFKLHFESVHPNFFHFLQSHDYNLTPKDLRWCAYIRIGLSTKDIANLLNIDYAGARVSKTRLKKKLQLSAEDDLNTFLLRI</sequence>
<dbReference type="PANTHER" id="PTHR44591">
    <property type="entry name" value="STRESS RESPONSE REGULATOR PROTEIN 1"/>
    <property type="match status" value="1"/>
</dbReference>
<dbReference type="InterPro" id="IPR011006">
    <property type="entry name" value="CheY-like_superfamily"/>
</dbReference>
<evidence type="ECO:0000256" key="3">
    <source>
        <dbReference type="PROSITE-ProRule" id="PRU00169"/>
    </source>
</evidence>
<dbReference type="PANTHER" id="PTHR44591:SF3">
    <property type="entry name" value="RESPONSE REGULATORY DOMAIN-CONTAINING PROTEIN"/>
    <property type="match status" value="1"/>
</dbReference>
<dbReference type="InterPro" id="IPR016032">
    <property type="entry name" value="Sig_transdc_resp-reg_C-effctor"/>
</dbReference>
<protein>
    <submittedName>
        <fullName evidence="6">Response regulator receiver domain-containing protein</fullName>
    </submittedName>
</protein>
<dbReference type="InterPro" id="IPR050595">
    <property type="entry name" value="Bact_response_regulator"/>
</dbReference>
<dbReference type="GO" id="GO:0000160">
    <property type="term" value="P:phosphorelay signal transduction system"/>
    <property type="evidence" value="ECO:0007669"/>
    <property type="project" value="InterPro"/>
</dbReference>
<organism evidence="6 7">
    <name type="scientific">Sediminitomix flava</name>
    <dbReference type="NCBI Taxonomy" id="379075"/>
    <lineage>
        <taxon>Bacteria</taxon>
        <taxon>Pseudomonadati</taxon>
        <taxon>Bacteroidota</taxon>
        <taxon>Cytophagia</taxon>
        <taxon>Cytophagales</taxon>
        <taxon>Flammeovirgaceae</taxon>
        <taxon>Sediminitomix</taxon>
    </lineage>
</organism>
<dbReference type="PROSITE" id="PS50110">
    <property type="entry name" value="RESPONSE_REGULATORY"/>
    <property type="match status" value="1"/>
</dbReference>
<dbReference type="GO" id="GO:0003677">
    <property type="term" value="F:DNA binding"/>
    <property type="evidence" value="ECO:0007669"/>
    <property type="project" value="UniProtKB-KW"/>
</dbReference>
<dbReference type="RefSeq" id="WP_109615329.1">
    <property type="nucleotide sequence ID" value="NZ_QGDO01000001.1"/>
</dbReference>
<dbReference type="SMART" id="SM00448">
    <property type="entry name" value="REC"/>
    <property type="match status" value="1"/>
</dbReference>
<keyword evidence="7" id="KW-1185">Reference proteome</keyword>
<keyword evidence="2" id="KW-0238">DNA-binding</keyword>
<comment type="caution">
    <text evidence="6">The sequence shown here is derived from an EMBL/GenBank/DDBJ whole genome shotgun (WGS) entry which is preliminary data.</text>
</comment>
<dbReference type="Gene3D" id="3.40.50.2300">
    <property type="match status" value="1"/>
</dbReference>
<gene>
    <name evidence="6" type="ORF">BC781_101138</name>
</gene>
<dbReference type="GO" id="GO:0006355">
    <property type="term" value="P:regulation of DNA-templated transcription"/>
    <property type="evidence" value="ECO:0007669"/>
    <property type="project" value="InterPro"/>
</dbReference>
<dbReference type="OrthoDB" id="1523128at2"/>
<accession>A0A315ZEN5</accession>
<dbReference type="InterPro" id="IPR001789">
    <property type="entry name" value="Sig_transdc_resp-reg_receiver"/>
</dbReference>
<name>A0A315ZEN5_SEDFL</name>
<keyword evidence="4" id="KW-0175">Coiled coil</keyword>
<dbReference type="Proteomes" id="UP000245535">
    <property type="component" value="Unassembled WGS sequence"/>
</dbReference>
<evidence type="ECO:0000256" key="1">
    <source>
        <dbReference type="ARBA" id="ARBA00022553"/>
    </source>
</evidence>
<dbReference type="Pfam" id="PF00072">
    <property type="entry name" value="Response_reg"/>
    <property type="match status" value="1"/>
</dbReference>